<feature type="domain" description="AB hydrolase-1" evidence="2">
    <location>
        <begin position="65"/>
        <end position="312"/>
    </location>
</feature>
<comment type="caution">
    <text evidence="3">The sequence shown here is derived from an EMBL/GenBank/DDBJ whole genome shotgun (WGS) entry which is preliminary data.</text>
</comment>
<dbReference type="GO" id="GO:0016787">
    <property type="term" value="F:hydrolase activity"/>
    <property type="evidence" value="ECO:0007669"/>
    <property type="project" value="UniProtKB-KW"/>
</dbReference>
<keyword evidence="4" id="KW-1185">Reference proteome</keyword>
<gene>
    <name evidence="3" type="ORF">GCM10022392_33780</name>
</gene>
<sequence length="325" mass="36743">MKRLVLIITTFFAGILNSSAQDSLSITLSNLKYPYPVNFLMVKAEGQNIRMAYMDVKPAKPNGKTIMLFHGKNFGGYYWTNVIKALSAKGYRVVVPDQVGFGKSDKSLIHYSFHLLAQFNKQLLGRLGIVHITLMGHSMGGMLATRFTLMYPNVVDKLLLEDPIGLEDYRTFVPYVNIDQEYQTELKANYQSIKKYYSGSYFTTWKPDYDYLVNIASGPGKSRNFARYAKVAALTHAMIYEQPVCYEFGRIKVPAVLFIGKEDNTIVGKALLSADEKAKHGQYKVLGPQTAHKIPNCKLVEFDHCKHIPHIEVAGRFLEALSKEM</sequence>
<dbReference type="PRINTS" id="PR00111">
    <property type="entry name" value="ABHYDROLASE"/>
</dbReference>
<dbReference type="EMBL" id="BAABCV010000017">
    <property type="protein sequence ID" value="GAA4105262.1"/>
    <property type="molecule type" value="Genomic_DNA"/>
</dbReference>
<keyword evidence="1" id="KW-0732">Signal</keyword>
<feature type="signal peptide" evidence="1">
    <location>
        <begin position="1"/>
        <end position="20"/>
    </location>
</feature>
<name>A0ABP7X828_9SPHI</name>
<protein>
    <submittedName>
        <fullName evidence="3">Alpha/beta hydrolase</fullName>
    </submittedName>
</protein>
<evidence type="ECO:0000256" key="1">
    <source>
        <dbReference type="SAM" id="SignalP"/>
    </source>
</evidence>
<dbReference type="PANTHER" id="PTHR43798:SF33">
    <property type="entry name" value="HYDROLASE, PUTATIVE (AFU_ORTHOLOGUE AFUA_2G14860)-RELATED"/>
    <property type="match status" value="1"/>
</dbReference>
<proteinExistence type="predicted"/>
<dbReference type="Proteomes" id="UP001500841">
    <property type="component" value="Unassembled WGS sequence"/>
</dbReference>
<evidence type="ECO:0000259" key="2">
    <source>
        <dbReference type="Pfam" id="PF00561"/>
    </source>
</evidence>
<feature type="chain" id="PRO_5045825134" evidence="1">
    <location>
        <begin position="21"/>
        <end position="325"/>
    </location>
</feature>
<evidence type="ECO:0000313" key="3">
    <source>
        <dbReference type="EMBL" id="GAA4105262.1"/>
    </source>
</evidence>
<dbReference type="InterPro" id="IPR050266">
    <property type="entry name" value="AB_hydrolase_sf"/>
</dbReference>
<accession>A0ABP7X828</accession>
<dbReference type="PANTHER" id="PTHR43798">
    <property type="entry name" value="MONOACYLGLYCEROL LIPASE"/>
    <property type="match status" value="1"/>
</dbReference>
<evidence type="ECO:0000313" key="4">
    <source>
        <dbReference type="Proteomes" id="UP001500841"/>
    </source>
</evidence>
<dbReference type="Gene3D" id="3.40.50.1820">
    <property type="entry name" value="alpha/beta hydrolase"/>
    <property type="match status" value="1"/>
</dbReference>
<dbReference type="InterPro" id="IPR029058">
    <property type="entry name" value="AB_hydrolase_fold"/>
</dbReference>
<dbReference type="RefSeq" id="WP_345107323.1">
    <property type="nucleotide sequence ID" value="NZ_BAABCV010000017.1"/>
</dbReference>
<keyword evidence="3" id="KW-0378">Hydrolase</keyword>
<dbReference type="SUPFAM" id="SSF53474">
    <property type="entry name" value="alpha/beta-Hydrolases"/>
    <property type="match status" value="1"/>
</dbReference>
<dbReference type="Pfam" id="PF00561">
    <property type="entry name" value="Abhydrolase_1"/>
    <property type="match status" value="1"/>
</dbReference>
<dbReference type="InterPro" id="IPR000073">
    <property type="entry name" value="AB_hydrolase_1"/>
</dbReference>
<reference evidence="4" key="1">
    <citation type="journal article" date="2019" name="Int. J. Syst. Evol. Microbiol.">
        <title>The Global Catalogue of Microorganisms (GCM) 10K type strain sequencing project: providing services to taxonomists for standard genome sequencing and annotation.</title>
        <authorList>
            <consortium name="The Broad Institute Genomics Platform"/>
            <consortium name="The Broad Institute Genome Sequencing Center for Infectious Disease"/>
            <person name="Wu L."/>
            <person name="Ma J."/>
        </authorList>
    </citation>
    <scope>NUCLEOTIDE SEQUENCE [LARGE SCALE GENOMIC DNA]</scope>
    <source>
        <strain evidence="4">JCM 17085</strain>
    </source>
</reference>
<organism evidence="3 4">
    <name type="scientific">Mucilaginibacter panaciglaebae</name>
    <dbReference type="NCBI Taxonomy" id="502331"/>
    <lineage>
        <taxon>Bacteria</taxon>
        <taxon>Pseudomonadati</taxon>
        <taxon>Bacteroidota</taxon>
        <taxon>Sphingobacteriia</taxon>
        <taxon>Sphingobacteriales</taxon>
        <taxon>Sphingobacteriaceae</taxon>
        <taxon>Mucilaginibacter</taxon>
    </lineage>
</organism>